<evidence type="ECO:0000313" key="2">
    <source>
        <dbReference type="Proteomes" id="UP000054928"/>
    </source>
</evidence>
<proteinExistence type="predicted"/>
<dbReference type="AlphaFoldDB" id="A0A0P1B753"/>
<reference evidence="2" key="1">
    <citation type="submission" date="2014-09" db="EMBL/GenBank/DDBJ databases">
        <authorList>
            <person name="Sharma Rahul"/>
            <person name="Thines Marco"/>
        </authorList>
    </citation>
    <scope>NUCLEOTIDE SEQUENCE [LARGE SCALE GENOMIC DNA]</scope>
</reference>
<dbReference type="RefSeq" id="XP_024586113.1">
    <property type="nucleotide sequence ID" value="XM_024720966.1"/>
</dbReference>
<evidence type="ECO:0000313" key="1">
    <source>
        <dbReference type="EMBL" id="CEG49744.1"/>
    </source>
</evidence>
<dbReference type="EMBL" id="CCYD01003090">
    <property type="protein sequence ID" value="CEG49744.1"/>
    <property type="molecule type" value="Genomic_DNA"/>
</dbReference>
<keyword evidence="2" id="KW-1185">Reference proteome</keyword>
<name>A0A0P1B753_PLAHL</name>
<organism evidence="1 2">
    <name type="scientific">Plasmopara halstedii</name>
    <name type="common">Downy mildew of sunflower</name>
    <dbReference type="NCBI Taxonomy" id="4781"/>
    <lineage>
        <taxon>Eukaryota</taxon>
        <taxon>Sar</taxon>
        <taxon>Stramenopiles</taxon>
        <taxon>Oomycota</taxon>
        <taxon>Peronosporomycetes</taxon>
        <taxon>Peronosporales</taxon>
        <taxon>Peronosporaceae</taxon>
        <taxon>Plasmopara</taxon>
    </lineage>
</organism>
<accession>A0A0P1B753</accession>
<protein>
    <submittedName>
        <fullName evidence="1">Uncharacterized protein</fullName>
    </submittedName>
</protein>
<sequence>MLKQRKQRLIVPKMDPINRKQPKNIAFYVSFNRLVGLYNGQDELHHTFEKHGERDIKEAFSRIGRAL</sequence>
<dbReference type="GeneID" id="36402548"/>
<dbReference type="Proteomes" id="UP000054928">
    <property type="component" value="Unassembled WGS sequence"/>
</dbReference>